<evidence type="ECO:0000256" key="3">
    <source>
        <dbReference type="ARBA" id="ARBA00022670"/>
    </source>
</evidence>
<dbReference type="GO" id="GO:0006508">
    <property type="term" value="P:proteolysis"/>
    <property type="evidence" value="ECO:0007669"/>
    <property type="project" value="UniProtKB-KW"/>
</dbReference>
<keyword evidence="3" id="KW-0645">Protease</keyword>
<feature type="binding site" evidence="8">
    <location>
        <position position="168"/>
    </location>
    <ligand>
        <name>Zn(2+)</name>
        <dbReference type="ChEBI" id="CHEBI:29105"/>
        <label>1</label>
    </ligand>
</feature>
<feature type="active site" description="Proton acceptor" evidence="7">
    <location>
        <position position="196"/>
    </location>
</feature>
<dbReference type="GO" id="GO:0004177">
    <property type="term" value="F:aminopeptidase activity"/>
    <property type="evidence" value="ECO:0007669"/>
    <property type="project" value="UniProtKB-UniRule"/>
</dbReference>
<dbReference type="SUPFAM" id="SSF101821">
    <property type="entry name" value="Aminopeptidase/glucanase lid domain"/>
    <property type="match status" value="1"/>
</dbReference>
<comment type="cofactor">
    <cofactor evidence="8">
        <name>a divalent metal cation</name>
        <dbReference type="ChEBI" id="CHEBI:60240"/>
    </cofactor>
    <text evidence="8">Binds 2 divalent metal cations per subunit.</text>
</comment>
<dbReference type="PANTHER" id="PTHR32481:SF0">
    <property type="entry name" value="AMINOPEPTIDASE YPDE-RELATED"/>
    <property type="match status" value="1"/>
</dbReference>
<organism evidence="9 10">
    <name type="scientific">Clostridium acetobutylicum (strain ATCC 824 / DSM 792 / JCM 1419 / IAM 19013 / LMG 5710 / NBRC 13948 / NRRL B-527 / VKM B-1787 / 2291 / W)</name>
    <dbReference type="NCBI Taxonomy" id="272562"/>
    <lineage>
        <taxon>Bacteria</taxon>
        <taxon>Bacillati</taxon>
        <taxon>Bacillota</taxon>
        <taxon>Clostridia</taxon>
        <taxon>Eubacteriales</taxon>
        <taxon>Clostridiaceae</taxon>
        <taxon>Clostridium</taxon>
    </lineage>
</organism>
<evidence type="ECO:0000256" key="1">
    <source>
        <dbReference type="ARBA" id="ARBA00006272"/>
    </source>
</evidence>
<feature type="binding site" evidence="8">
    <location>
        <position position="219"/>
    </location>
    <ligand>
        <name>Zn(2+)</name>
        <dbReference type="ChEBI" id="CHEBI:29105"/>
        <label>1</label>
    </ligand>
</feature>
<dbReference type="HOGENOM" id="CLU_047249_1_0_9"/>
<comment type="similarity">
    <text evidence="1 6">Belongs to the peptidase M42 family.</text>
</comment>
<dbReference type="GeneID" id="44996707"/>
<dbReference type="Pfam" id="PF05343">
    <property type="entry name" value="Peptidase_M42"/>
    <property type="match status" value="1"/>
</dbReference>
<dbReference type="eggNOG" id="COG1363">
    <property type="taxonomic scope" value="Bacteria"/>
</dbReference>
<feature type="binding site" evidence="8">
    <location>
        <position position="307"/>
    </location>
    <ligand>
        <name>Zn(2+)</name>
        <dbReference type="ChEBI" id="CHEBI:29105"/>
        <label>2</label>
    </ligand>
</feature>
<dbReference type="Proteomes" id="UP000000814">
    <property type="component" value="Chromosome"/>
</dbReference>
<dbReference type="InterPro" id="IPR023367">
    <property type="entry name" value="Peptidase_M42_dom2"/>
</dbReference>
<evidence type="ECO:0000256" key="5">
    <source>
        <dbReference type="ARBA" id="ARBA00022801"/>
    </source>
</evidence>
<feature type="binding site" evidence="8">
    <location>
        <position position="168"/>
    </location>
    <ligand>
        <name>Zn(2+)</name>
        <dbReference type="ChEBI" id="CHEBI:29105"/>
        <label>2</label>
    </ligand>
</feature>
<keyword evidence="10" id="KW-1185">Reference proteome</keyword>
<dbReference type="PATRIC" id="fig|272562.8.peg.400"/>
<feature type="binding site" evidence="8">
    <location>
        <position position="197"/>
    </location>
    <ligand>
        <name>Zn(2+)</name>
        <dbReference type="ChEBI" id="CHEBI:29105"/>
        <label>2</label>
    </ligand>
</feature>
<dbReference type="EMBL" id="AE001437">
    <property type="protein sequence ID" value="AAK78197.1"/>
    <property type="molecule type" value="Genomic_DNA"/>
</dbReference>
<dbReference type="PANTHER" id="PTHR32481">
    <property type="entry name" value="AMINOPEPTIDASE"/>
    <property type="match status" value="1"/>
</dbReference>
<dbReference type="PIR" id="B96926">
    <property type="entry name" value="B96926"/>
</dbReference>
<dbReference type="GO" id="GO:0046872">
    <property type="term" value="F:metal ion binding"/>
    <property type="evidence" value="ECO:0007669"/>
    <property type="project" value="UniProtKB-UniRule"/>
</dbReference>
<evidence type="ECO:0000256" key="8">
    <source>
        <dbReference type="PIRSR" id="PIRSR001123-2"/>
    </source>
</evidence>
<proteinExistence type="inferred from homology"/>
<sequence>MLLDKLCNAAGPSSFEGDVRAIIKKEIKAFVDEIKVDRMGNIIAHKKGSGKKIMLDAHMDEVGFIITSINEDGTIKFASIGGINGKIIPSKVVYIGENKIPGVIGIKPIHLQSAEERKGSASYDNCFIDIGSKSKEETKKYVSLGDYAVFSTEYGEFGEGFIKAKALDDRVGCAVLIELLKENYECDLYAVFNVQEEVGERGAYVSAFQVRPDIGIALEGTVCADMPNVPEYLRATELGKGPAISIMDKSSIYNEEITLELIKIAKENNLAHQMRKSTSGGNDAGAIASTGEGAKVAAVSVPCRYIHSSVSVASLKDIENTIELLKKYLLSFKGGK</sequence>
<keyword evidence="5" id="KW-0378">Hydrolase</keyword>
<evidence type="ECO:0000313" key="10">
    <source>
        <dbReference type="Proteomes" id="UP000000814"/>
    </source>
</evidence>
<evidence type="ECO:0000256" key="7">
    <source>
        <dbReference type="PIRSR" id="PIRSR001123-1"/>
    </source>
</evidence>
<dbReference type="InterPro" id="IPR051464">
    <property type="entry name" value="Peptidase_M42_aminopept"/>
</dbReference>
<dbReference type="AlphaFoldDB" id="Q97MI2"/>
<dbReference type="PIRSF" id="PIRSF001123">
    <property type="entry name" value="PepA_GA"/>
    <property type="match status" value="1"/>
</dbReference>
<keyword evidence="2 9" id="KW-0031">Aminopeptidase</keyword>
<dbReference type="OrthoDB" id="9772053at2"/>
<dbReference type="InterPro" id="IPR008007">
    <property type="entry name" value="Peptidase_M42"/>
</dbReference>
<dbReference type="SUPFAM" id="SSF53187">
    <property type="entry name" value="Zn-dependent exopeptidases"/>
    <property type="match status" value="1"/>
</dbReference>
<reference evidence="9 10" key="1">
    <citation type="journal article" date="2001" name="J. Bacteriol.">
        <title>Genome sequence and comparative analysis of the solvent-producing bacterium Clostridium acetobutylicum.</title>
        <authorList>
            <person name="Nolling J."/>
            <person name="Breton G."/>
            <person name="Omelchenko M.V."/>
            <person name="Makarova K.S."/>
            <person name="Zeng Q."/>
            <person name="Gibson R."/>
            <person name="Lee H.M."/>
            <person name="Dubois J."/>
            <person name="Qiu D."/>
            <person name="Hitti J."/>
            <person name="Wolf Y.I."/>
            <person name="Tatusov R.L."/>
            <person name="Sabathe F."/>
            <person name="Doucette-Stamm L."/>
            <person name="Soucaille P."/>
            <person name="Daly M.J."/>
            <person name="Bennett G.N."/>
            <person name="Koonin E.V."/>
            <person name="Smith D.R."/>
        </authorList>
    </citation>
    <scope>NUCLEOTIDE SEQUENCE [LARGE SCALE GENOMIC DNA]</scope>
    <source>
        <strain evidence="10">ATCC 824 / DSM 792 / JCM 1419 / LMG 5710 / VKM B-1787</strain>
    </source>
</reference>
<dbReference type="Gene3D" id="3.40.630.10">
    <property type="entry name" value="Zn peptidases"/>
    <property type="match status" value="1"/>
</dbReference>
<name>Q97MI2_CLOAB</name>
<protein>
    <submittedName>
        <fullName evidence="9">Endoglucanase, aminopeptidase M42 family</fullName>
    </submittedName>
</protein>
<evidence type="ECO:0000256" key="6">
    <source>
        <dbReference type="PIRNR" id="PIRNR001123"/>
    </source>
</evidence>
<gene>
    <name evidence="9" type="ordered locus">CA_C0215</name>
</gene>
<evidence type="ECO:0000256" key="2">
    <source>
        <dbReference type="ARBA" id="ARBA00022438"/>
    </source>
</evidence>
<accession>Q97MI2</accession>
<evidence type="ECO:0000313" key="9">
    <source>
        <dbReference type="EMBL" id="AAK78197.1"/>
    </source>
</evidence>
<dbReference type="KEGG" id="cac:CA_C0215"/>
<dbReference type="STRING" id="272562.CA_C0215"/>
<evidence type="ECO:0000256" key="4">
    <source>
        <dbReference type="ARBA" id="ARBA00022723"/>
    </source>
</evidence>
<dbReference type="Gene3D" id="2.40.30.40">
    <property type="entry name" value="Peptidase M42, domain 2"/>
    <property type="match status" value="1"/>
</dbReference>
<feature type="binding site" evidence="8">
    <location>
        <position position="58"/>
    </location>
    <ligand>
        <name>Zn(2+)</name>
        <dbReference type="ChEBI" id="CHEBI:29105"/>
        <label>1</label>
    </ligand>
</feature>
<dbReference type="RefSeq" id="WP_010963539.1">
    <property type="nucleotide sequence ID" value="NC_003030.1"/>
</dbReference>
<dbReference type="CDD" id="cd05656">
    <property type="entry name" value="M42_Frv"/>
    <property type="match status" value="1"/>
</dbReference>
<keyword evidence="4 8" id="KW-0479">Metal-binding</keyword>